<sequence length="51" mass="5854">RHIPFVFAHEPISGMLTRAQVRLMASVPIFRNLETTTLSMCWCPFFGLTQT</sequence>
<dbReference type="Proteomes" id="UP000887569">
    <property type="component" value="Unplaced"/>
</dbReference>
<dbReference type="AlphaFoldDB" id="A0A915AC97"/>
<reference evidence="2" key="1">
    <citation type="submission" date="2022-11" db="UniProtKB">
        <authorList>
            <consortium name="WormBaseParasite"/>
        </authorList>
    </citation>
    <scope>IDENTIFICATION</scope>
</reference>
<evidence type="ECO:0000313" key="2">
    <source>
        <dbReference type="WBParaSite" id="PgR005X_g024_t02"/>
    </source>
</evidence>
<accession>A0A915AC97</accession>
<organism evidence="1 2">
    <name type="scientific">Parascaris univalens</name>
    <name type="common">Nematode worm</name>
    <dbReference type="NCBI Taxonomy" id="6257"/>
    <lineage>
        <taxon>Eukaryota</taxon>
        <taxon>Metazoa</taxon>
        <taxon>Ecdysozoa</taxon>
        <taxon>Nematoda</taxon>
        <taxon>Chromadorea</taxon>
        <taxon>Rhabditida</taxon>
        <taxon>Spirurina</taxon>
        <taxon>Ascaridomorpha</taxon>
        <taxon>Ascaridoidea</taxon>
        <taxon>Ascarididae</taxon>
        <taxon>Parascaris</taxon>
    </lineage>
</organism>
<proteinExistence type="predicted"/>
<dbReference type="WBParaSite" id="PgR005X_g024_t02">
    <property type="protein sequence ID" value="PgR005X_g024_t02"/>
    <property type="gene ID" value="PgR005X_g024"/>
</dbReference>
<keyword evidence="1" id="KW-1185">Reference proteome</keyword>
<name>A0A915AC97_PARUN</name>
<protein>
    <submittedName>
        <fullName evidence="2">CD36 family protein</fullName>
    </submittedName>
</protein>
<evidence type="ECO:0000313" key="1">
    <source>
        <dbReference type="Proteomes" id="UP000887569"/>
    </source>
</evidence>